<protein>
    <submittedName>
        <fullName evidence="1">Uncharacterized protein</fullName>
    </submittedName>
</protein>
<dbReference type="STRING" id="408015.SXIM_11850"/>
<dbReference type="PATRIC" id="fig|408015.6.peg.1217"/>
<evidence type="ECO:0000313" key="1">
    <source>
        <dbReference type="EMBL" id="AKG42569.1"/>
    </source>
</evidence>
<dbReference type="EMBL" id="CP009922">
    <property type="protein sequence ID" value="AKG42569.1"/>
    <property type="molecule type" value="Genomic_DNA"/>
</dbReference>
<keyword evidence="2" id="KW-1185">Reference proteome</keyword>
<sequence>MPLCDYFSAPDDQAAVAVLPTGEGPGQAGLDTVGLKNIDPVVAMARLEAILTGCGYEEARALPRAGRLLSDPEDEAAFVVSLTDTLTAALATTSADDRARCARLWSRTGELRELEISAEDTAGALEALAGLARRARGSGRRLYCWWAL</sequence>
<dbReference type="KEGG" id="sxi:SXIM_11850"/>
<gene>
    <name evidence="1" type="ORF">SXIM_11850</name>
</gene>
<reference evidence="1" key="1">
    <citation type="submission" date="2019-08" db="EMBL/GenBank/DDBJ databases">
        <title>Complete genome sequence of a mangrove-derived Streptomyces xiamenensis.</title>
        <authorList>
            <person name="Xu J."/>
        </authorList>
    </citation>
    <scope>NUCLEOTIDE SEQUENCE</scope>
    <source>
        <strain evidence="1">318</strain>
    </source>
</reference>
<accession>A0A0F7FSM4</accession>
<proteinExistence type="predicted"/>
<dbReference type="Proteomes" id="UP000034034">
    <property type="component" value="Chromosome"/>
</dbReference>
<name>A0A0F7FSM4_9ACTN</name>
<dbReference type="HOGENOM" id="CLU_131457_0_0_11"/>
<dbReference type="RefSeq" id="WP_053116088.1">
    <property type="nucleotide sequence ID" value="NZ_CP009922.3"/>
</dbReference>
<organism evidence="1 2">
    <name type="scientific">Streptomyces xiamenensis</name>
    <dbReference type="NCBI Taxonomy" id="408015"/>
    <lineage>
        <taxon>Bacteria</taxon>
        <taxon>Bacillati</taxon>
        <taxon>Actinomycetota</taxon>
        <taxon>Actinomycetes</taxon>
        <taxon>Kitasatosporales</taxon>
        <taxon>Streptomycetaceae</taxon>
        <taxon>Streptomyces</taxon>
    </lineage>
</organism>
<evidence type="ECO:0000313" key="2">
    <source>
        <dbReference type="Proteomes" id="UP000034034"/>
    </source>
</evidence>
<dbReference type="AlphaFoldDB" id="A0A0F7FSM4"/>